<accession>A0ABQ3P6D2</accession>
<dbReference type="Proteomes" id="UP001052739">
    <property type="component" value="Unassembled WGS sequence"/>
</dbReference>
<gene>
    <name evidence="2" type="ORF">Shyd_19230</name>
</gene>
<proteinExistence type="predicted"/>
<comment type="caution">
    <text evidence="2">The sequence shown here is derived from an EMBL/GenBank/DDBJ whole genome shotgun (WGS) entry which is preliminary data.</text>
</comment>
<keyword evidence="1" id="KW-0472">Membrane</keyword>
<name>A0ABQ3P6D2_9ACTN</name>
<feature type="transmembrane region" description="Helical" evidence="1">
    <location>
        <begin position="93"/>
        <end position="116"/>
    </location>
</feature>
<evidence type="ECO:0000256" key="1">
    <source>
        <dbReference type="SAM" id="Phobius"/>
    </source>
</evidence>
<organism evidence="2 3">
    <name type="scientific">Streptomyces hydrogenans</name>
    <dbReference type="NCBI Taxonomy" id="1873719"/>
    <lineage>
        <taxon>Bacteria</taxon>
        <taxon>Bacillati</taxon>
        <taxon>Actinomycetota</taxon>
        <taxon>Actinomycetes</taxon>
        <taxon>Kitasatosporales</taxon>
        <taxon>Streptomycetaceae</taxon>
        <taxon>Streptomyces</taxon>
    </lineage>
</organism>
<evidence type="ECO:0000313" key="2">
    <source>
        <dbReference type="EMBL" id="GHI20552.1"/>
    </source>
</evidence>
<dbReference type="EMBL" id="BNDW01000019">
    <property type="protein sequence ID" value="GHI20552.1"/>
    <property type="molecule type" value="Genomic_DNA"/>
</dbReference>
<evidence type="ECO:0000313" key="3">
    <source>
        <dbReference type="Proteomes" id="UP001052739"/>
    </source>
</evidence>
<reference evidence="2" key="1">
    <citation type="submission" date="2024-05" db="EMBL/GenBank/DDBJ databases">
        <title>Whole genome shotgun sequence of Streptomyces hydrogenans NBRC 13475.</title>
        <authorList>
            <person name="Komaki H."/>
            <person name="Tamura T."/>
        </authorList>
    </citation>
    <scope>NUCLEOTIDE SEQUENCE</scope>
    <source>
        <strain evidence="2">NBRC 13475</strain>
    </source>
</reference>
<keyword evidence="3" id="KW-1185">Reference proteome</keyword>
<protein>
    <submittedName>
        <fullName evidence="2">Uncharacterized protein</fullName>
    </submittedName>
</protein>
<dbReference type="RefSeq" id="WP_226651568.1">
    <property type="nucleotide sequence ID" value="NZ_BNDW01000019.1"/>
</dbReference>
<keyword evidence="1" id="KW-0812">Transmembrane</keyword>
<sequence>MGPEAAAVVAPDLLGTGAVAHALLLLGEHVAAVLGEEVVVVVAPAHEVAHDDVAGDAVVAADRLLDGLEHVELPARHVRARALRGVGEGEAQLLLEVLVLVVALAVGGVVAAVGVVQLGPEVEGALGAELVGEGGGEEVVAAVLREAGEQPVELGLRHLARVLLRQRREVLRGPHGVGGLVPVGVLGVAEALLGLVNEGAQDLGGGAVALGGAPEDAVDPVADAVDGALLDVLAGVAVHGLGHEVLPGGDDGDHLEPRRRDLPLQVGLELLQFAEGVADDVADGGGLGVRVAELARGLVDELPADLGVHPLPVGLGGSALQAPAGVLLQLLQVGDEGVPVGQRGVQRAELGVQQGVEVHHSPSFLSPLSSLLP</sequence>
<keyword evidence="1" id="KW-1133">Transmembrane helix</keyword>